<gene>
    <name evidence="1" type="ORF">NTJ_05255</name>
</gene>
<dbReference type="Proteomes" id="UP001307889">
    <property type="component" value="Chromosome 3"/>
</dbReference>
<proteinExistence type="predicted"/>
<name>A0ABN7AMH5_9HEMI</name>
<accession>A0ABN7AMH5</accession>
<organism evidence="1 2">
    <name type="scientific">Nesidiocoris tenuis</name>
    <dbReference type="NCBI Taxonomy" id="355587"/>
    <lineage>
        <taxon>Eukaryota</taxon>
        <taxon>Metazoa</taxon>
        <taxon>Ecdysozoa</taxon>
        <taxon>Arthropoda</taxon>
        <taxon>Hexapoda</taxon>
        <taxon>Insecta</taxon>
        <taxon>Pterygota</taxon>
        <taxon>Neoptera</taxon>
        <taxon>Paraneoptera</taxon>
        <taxon>Hemiptera</taxon>
        <taxon>Heteroptera</taxon>
        <taxon>Panheteroptera</taxon>
        <taxon>Cimicomorpha</taxon>
        <taxon>Miridae</taxon>
        <taxon>Dicyphina</taxon>
        <taxon>Nesidiocoris</taxon>
    </lineage>
</organism>
<reference evidence="1 2" key="1">
    <citation type="submission" date="2023-09" db="EMBL/GenBank/DDBJ databases">
        <title>Nesidiocoris tenuis whole genome shotgun sequence.</title>
        <authorList>
            <person name="Shibata T."/>
            <person name="Shimoda M."/>
            <person name="Kobayashi T."/>
            <person name="Uehara T."/>
        </authorList>
    </citation>
    <scope>NUCLEOTIDE SEQUENCE [LARGE SCALE GENOMIC DNA]</scope>
    <source>
        <strain evidence="1 2">Japan</strain>
    </source>
</reference>
<evidence type="ECO:0000313" key="1">
    <source>
        <dbReference type="EMBL" id="BES92444.1"/>
    </source>
</evidence>
<evidence type="ECO:0000313" key="2">
    <source>
        <dbReference type="Proteomes" id="UP001307889"/>
    </source>
</evidence>
<keyword evidence="2" id="KW-1185">Reference proteome</keyword>
<sequence length="160" mass="17885">MFAGNQSAALAAFLQKRRKTRKRKRPYLYLAHSQYRGYNHSYIALCFTRGPAFFSRRIFFPFREKSALFRRRSHGSSSQRYIVAFVTIDATKGYVPGPALFHSFSVTPAPGALPGLAFFCSVSGSGSAGLRHRGNIFHRENGWKSGKGYGPVEICLLALL</sequence>
<protein>
    <submittedName>
        <fullName evidence="1">Uncharacterized protein</fullName>
    </submittedName>
</protein>
<dbReference type="EMBL" id="AP028911">
    <property type="protein sequence ID" value="BES92444.1"/>
    <property type="molecule type" value="Genomic_DNA"/>
</dbReference>